<dbReference type="CDD" id="cd16907">
    <property type="entry name" value="YEATS_YEATS2_like"/>
    <property type="match status" value="1"/>
</dbReference>
<keyword evidence="3" id="KW-0175">Coiled coil</keyword>
<dbReference type="GO" id="GO:0005634">
    <property type="term" value="C:nucleus"/>
    <property type="evidence" value="ECO:0007669"/>
    <property type="project" value="UniProtKB-SubCell"/>
</dbReference>
<feature type="compositionally biased region" description="Basic and acidic residues" evidence="4">
    <location>
        <begin position="448"/>
        <end position="470"/>
    </location>
</feature>
<dbReference type="Proteomes" id="UP000606786">
    <property type="component" value="Unassembled WGS sequence"/>
</dbReference>
<feature type="region of interest" description="Disordered" evidence="4">
    <location>
        <begin position="770"/>
        <end position="795"/>
    </location>
</feature>
<comment type="caution">
    <text evidence="6">The sequence shown here is derived from an EMBL/GenBank/DDBJ whole genome shotgun (WGS) entry which is preliminary data.</text>
</comment>
<dbReference type="PANTHER" id="PTHR23195">
    <property type="entry name" value="YEATS DOMAIN"/>
    <property type="match status" value="1"/>
</dbReference>
<dbReference type="EMBL" id="CAJHJT010000012">
    <property type="protein sequence ID" value="CAD6999323.1"/>
    <property type="molecule type" value="Genomic_DNA"/>
</dbReference>
<feature type="coiled-coil region" evidence="3">
    <location>
        <begin position="103"/>
        <end position="137"/>
    </location>
</feature>
<gene>
    <name evidence="6" type="ORF">CCAP1982_LOCUS7850</name>
</gene>
<reference evidence="6" key="1">
    <citation type="submission" date="2020-11" db="EMBL/GenBank/DDBJ databases">
        <authorList>
            <person name="Whitehead M."/>
        </authorList>
    </citation>
    <scope>NUCLEOTIDE SEQUENCE</scope>
    <source>
        <strain evidence="6">EGII</strain>
    </source>
</reference>
<evidence type="ECO:0000256" key="2">
    <source>
        <dbReference type="PROSITE-ProRule" id="PRU00376"/>
    </source>
</evidence>
<evidence type="ECO:0000256" key="4">
    <source>
        <dbReference type="SAM" id="MobiDB-lite"/>
    </source>
</evidence>
<dbReference type="AlphaFoldDB" id="A0A811UQN9"/>
<dbReference type="Pfam" id="PF22951">
    <property type="entry name" value="3HBD"/>
    <property type="match status" value="1"/>
</dbReference>
<dbReference type="OrthoDB" id="1741717at2759"/>
<sequence length="1259" mass="142611">MEEKPKRSLASKISGFGAETENAPSEFRKGCREFKKLASVNLDFEKMMPLTVSPQKRKCNEYHDPDYVRTQTSPTKKLRCNDIKMERSEYTNSKSHTIFDIISQEFKNEITFKKEQLSEVERRLDQGRALLDRLRLAIISEYYQKQELNVSMSNISAIRGKGTLFEKELHGPQFELHPSLKKLLGKKSAKILEIANRPLPERAAAQNALTTMRTVSDTQRRQERQLQQIIKDKGLVIDHSKEKNEQLAGAIAALQQTKSQVCHKPSEHIDEKFSNYVNNSLPSRSRSALNATRLNNKTKQVIIIGNTSTFIGGEGDNLQSKNKMGLNELTHKWLVYVQPKNPEVPLDDFIKKVRFHLHPSYRPNDIVDVKAPPFQIARRGWGEFPMRIQLFFHDHLQQKPVQLIHNLVLDRTLSGMHTLGAETTMEIWIRTNYSKNQNLELLVSKETVPGKEESASNESNKKPSENDDMHANNAKPHVTFSIQNKVEADDCLFGLLDKADSTDLRNMDSTVVKSEPVENISTNINEISYKIPQHIENSLKIETSKVTTEMPYKCNSAFQTKNATAFSSENKTITSALPLPNNNKNEVTIPLHKSESKGGLTKANVQKSKDLNNTPNASRSMQLTTPMIMKLTTSSIANSQNVTNSFKNNKNIMPLSRVGTFMPLKIKGTNNITPLANSPVSNLPIKSSDGKTVLQKKLVKLVDAEGKIKLMQVFVATTRKPQVGDVAFEKSQPGDQKATPEAATSVRAVVTETQSIALKRITSKAIDATNNLPRLPMNGNTQSTSNTVNSKNTNTPLSLPKQMVFQKEGKLFIIDPLQMKLKQEQKKQVSLLKPQTILHRKYPHQTQVQKVQSTLISDHDYTSTLTNAGKDAHFSYNPVKTSGISNALDHFPEVHLGIRQTRAKASSTFELLQQQRIQFEKDFLEKKFHTMRSAVDYILRHLPLIAPKNSLAAAFSFVNNSYTEFNALTVLKQRACEWLRAKYVTRFIRNHKYLIELNMNNKERFWSTREVLIYARYHAFSPKMKSFDLMSGCTHTDVLNTPSEAESSSNVRLISHPKLQIKNLQQEHVFSQHVKTEIESEKPFFQYESVTPIYHITTWLDGALQKVVSKESVEESSDELIDIVSVPVPETCRMIDIKNPHSNQPNYQRESTQQYLPIPAHLENTSLLVSDICRDYNIQLQPEKVVPDVVFPLTQAIMSQCLNVFIEKLVRSAIACKHSSSGADILNLTVQDIGKILLRHTEFDFLTNKSFGTCKNDGS</sequence>
<feature type="region of interest" description="Disordered" evidence="4">
    <location>
        <begin position="1"/>
        <end position="24"/>
    </location>
</feature>
<name>A0A811UQN9_CERCA</name>
<feature type="domain" description="YEATS" evidence="5">
    <location>
        <begin position="292"/>
        <end position="445"/>
    </location>
</feature>
<evidence type="ECO:0000259" key="5">
    <source>
        <dbReference type="PROSITE" id="PS51037"/>
    </source>
</evidence>
<evidence type="ECO:0000313" key="6">
    <source>
        <dbReference type="EMBL" id="CAD6999323.1"/>
    </source>
</evidence>
<dbReference type="Pfam" id="PF03366">
    <property type="entry name" value="YEATS"/>
    <property type="match status" value="1"/>
</dbReference>
<evidence type="ECO:0000313" key="7">
    <source>
        <dbReference type="Proteomes" id="UP000606786"/>
    </source>
</evidence>
<dbReference type="GO" id="GO:0006355">
    <property type="term" value="P:regulation of DNA-templated transcription"/>
    <property type="evidence" value="ECO:0007669"/>
    <property type="project" value="InterPro"/>
</dbReference>
<protein>
    <submittedName>
        <fullName evidence="6">(Mediterranean fruit fly) hypothetical protein</fullName>
    </submittedName>
</protein>
<dbReference type="InterPro" id="IPR055129">
    <property type="entry name" value="YEATS_dom"/>
</dbReference>
<dbReference type="InterPro" id="IPR055127">
    <property type="entry name" value="YEATS2_3HBD"/>
</dbReference>
<proteinExistence type="predicted"/>
<dbReference type="Gene3D" id="2.60.40.1970">
    <property type="entry name" value="YEATS domain"/>
    <property type="match status" value="1"/>
</dbReference>
<comment type="subcellular location">
    <subcellularLocation>
        <location evidence="2">Nucleus</location>
    </subcellularLocation>
</comment>
<keyword evidence="7" id="KW-1185">Reference proteome</keyword>
<dbReference type="InterPro" id="IPR005033">
    <property type="entry name" value="YEATS"/>
</dbReference>
<feature type="region of interest" description="Disordered" evidence="4">
    <location>
        <begin position="446"/>
        <end position="472"/>
    </location>
</feature>
<evidence type="ECO:0000256" key="1">
    <source>
        <dbReference type="ARBA" id="ARBA00023242"/>
    </source>
</evidence>
<accession>A0A811UQN9</accession>
<keyword evidence="1 2" id="KW-0539">Nucleus</keyword>
<feature type="compositionally biased region" description="Low complexity" evidence="4">
    <location>
        <begin position="778"/>
        <end position="795"/>
    </location>
</feature>
<organism evidence="6 7">
    <name type="scientific">Ceratitis capitata</name>
    <name type="common">Mediterranean fruit fly</name>
    <name type="synonym">Tephritis capitata</name>
    <dbReference type="NCBI Taxonomy" id="7213"/>
    <lineage>
        <taxon>Eukaryota</taxon>
        <taxon>Metazoa</taxon>
        <taxon>Ecdysozoa</taxon>
        <taxon>Arthropoda</taxon>
        <taxon>Hexapoda</taxon>
        <taxon>Insecta</taxon>
        <taxon>Pterygota</taxon>
        <taxon>Neoptera</taxon>
        <taxon>Endopterygota</taxon>
        <taxon>Diptera</taxon>
        <taxon>Brachycera</taxon>
        <taxon>Muscomorpha</taxon>
        <taxon>Tephritoidea</taxon>
        <taxon>Tephritidae</taxon>
        <taxon>Ceratitis</taxon>
        <taxon>Ceratitis</taxon>
    </lineage>
</organism>
<dbReference type="InterPro" id="IPR038704">
    <property type="entry name" value="YEAST_sf"/>
</dbReference>
<dbReference type="PROSITE" id="PS51037">
    <property type="entry name" value="YEATS"/>
    <property type="match status" value="1"/>
</dbReference>
<evidence type="ECO:0000256" key="3">
    <source>
        <dbReference type="SAM" id="Coils"/>
    </source>
</evidence>